<comment type="similarity">
    <text evidence="8">Belongs to the binding-protein-dependent transport system permease family. LivHM subfamily.</text>
</comment>
<evidence type="ECO:0000256" key="6">
    <source>
        <dbReference type="ARBA" id="ARBA00022989"/>
    </source>
</evidence>
<dbReference type="InterPro" id="IPR052157">
    <property type="entry name" value="BCAA_transport_permease"/>
</dbReference>
<dbReference type="GO" id="GO:0022857">
    <property type="term" value="F:transmembrane transporter activity"/>
    <property type="evidence" value="ECO:0007669"/>
    <property type="project" value="InterPro"/>
</dbReference>
<dbReference type="PANTHER" id="PTHR11795">
    <property type="entry name" value="BRANCHED-CHAIN AMINO ACID TRANSPORT SYSTEM PERMEASE PROTEIN LIVH"/>
    <property type="match status" value="1"/>
</dbReference>
<accession>A0A0F9J7H4</accession>
<evidence type="ECO:0000256" key="4">
    <source>
        <dbReference type="ARBA" id="ARBA00022692"/>
    </source>
</evidence>
<protein>
    <recommendedName>
        <fullName evidence="11">Branched-chain amino acid ABC transporter permease</fullName>
    </recommendedName>
</protein>
<dbReference type="InterPro" id="IPR001851">
    <property type="entry name" value="ABC_transp_permease"/>
</dbReference>
<feature type="transmembrane region" description="Helical" evidence="9">
    <location>
        <begin position="278"/>
        <end position="301"/>
    </location>
</feature>
<sequence>MEGLSHISSALSLPATFLAAAPPWKDPELFFSLIMAGLATGSIYGLVALGIVLIYRSTDVLNFAQGEMALLVTFVGWSLILADIPYWVMFFAVVALAGAMGAFIERTVIRPVEGGPILNPVIVTLGLFVMLRGVTAFIWAQGELPKGFPTTPLGSQLESVADWTNHDLWGFARITQHQFIVIIMTAAVMVALYLLFSHTKLGLAMRATAHNPLASRLMGINVGRMLMLGWALAAMVGAVGGLLVAPILALDLVTMLRVLLFAFAAAILGGLDSPPGAMLGGVIIGVVQNLASTYSLGPVFFGPELSLPIALLVMVLILLVRPTGIFGRRAIRRV</sequence>
<dbReference type="PANTHER" id="PTHR11795:SF451">
    <property type="entry name" value="ABC TRANSPORTER PERMEASE PROTEIN"/>
    <property type="match status" value="1"/>
</dbReference>
<feature type="transmembrane region" description="Helical" evidence="9">
    <location>
        <begin position="29"/>
        <end position="53"/>
    </location>
</feature>
<evidence type="ECO:0000313" key="10">
    <source>
        <dbReference type="EMBL" id="KKM01776.1"/>
    </source>
</evidence>
<proteinExistence type="inferred from homology"/>
<feature type="transmembrane region" description="Helical" evidence="9">
    <location>
        <begin position="225"/>
        <end position="248"/>
    </location>
</feature>
<comment type="caution">
    <text evidence="10">The sequence shown here is derived from an EMBL/GenBank/DDBJ whole genome shotgun (WGS) entry which is preliminary data.</text>
</comment>
<reference evidence="10" key="1">
    <citation type="journal article" date="2015" name="Nature">
        <title>Complex archaea that bridge the gap between prokaryotes and eukaryotes.</title>
        <authorList>
            <person name="Spang A."/>
            <person name="Saw J.H."/>
            <person name="Jorgensen S.L."/>
            <person name="Zaremba-Niedzwiedzka K."/>
            <person name="Martijn J."/>
            <person name="Lind A.E."/>
            <person name="van Eijk R."/>
            <person name="Schleper C."/>
            <person name="Guy L."/>
            <person name="Ettema T.J."/>
        </authorList>
    </citation>
    <scope>NUCLEOTIDE SEQUENCE</scope>
</reference>
<dbReference type="CDD" id="cd06582">
    <property type="entry name" value="TM_PBP1_LivH_like"/>
    <property type="match status" value="1"/>
</dbReference>
<keyword evidence="7 9" id="KW-0472">Membrane</keyword>
<evidence type="ECO:0000256" key="9">
    <source>
        <dbReference type="SAM" id="Phobius"/>
    </source>
</evidence>
<dbReference type="GO" id="GO:0006865">
    <property type="term" value="P:amino acid transport"/>
    <property type="evidence" value="ECO:0007669"/>
    <property type="project" value="UniProtKB-KW"/>
</dbReference>
<evidence type="ECO:0000256" key="3">
    <source>
        <dbReference type="ARBA" id="ARBA00022475"/>
    </source>
</evidence>
<name>A0A0F9J7H4_9ZZZZ</name>
<dbReference type="GO" id="GO:0005886">
    <property type="term" value="C:plasma membrane"/>
    <property type="evidence" value="ECO:0007669"/>
    <property type="project" value="UniProtKB-SubCell"/>
</dbReference>
<keyword evidence="5" id="KW-0029">Amino-acid transport</keyword>
<evidence type="ECO:0000256" key="7">
    <source>
        <dbReference type="ARBA" id="ARBA00023136"/>
    </source>
</evidence>
<feature type="transmembrane region" description="Helical" evidence="9">
    <location>
        <begin position="86"/>
        <end position="105"/>
    </location>
</feature>
<dbReference type="EMBL" id="LAZR01017104">
    <property type="protein sequence ID" value="KKM01776.1"/>
    <property type="molecule type" value="Genomic_DNA"/>
</dbReference>
<keyword evidence="3" id="KW-1003">Cell membrane</keyword>
<organism evidence="10">
    <name type="scientific">marine sediment metagenome</name>
    <dbReference type="NCBI Taxonomy" id="412755"/>
    <lineage>
        <taxon>unclassified sequences</taxon>
        <taxon>metagenomes</taxon>
        <taxon>ecological metagenomes</taxon>
    </lineage>
</organism>
<keyword evidence="4 9" id="KW-0812">Transmembrane</keyword>
<evidence type="ECO:0008006" key="11">
    <source>
        <dbReference type="Google" id="ProtNLM"/>
    </source>
</evidence>
<evidence type="ECO:0000256" key="2">
    <source>
        <dbReference type="ARBA" id="ARBA00022448"/>
    </source>
</evidence>
<dbReference type="Pfam" id="PF02653">
    <property type="entry name" value="BPD_transp_2"/>
    <property type="match status" value="1"/>
</dbReference>
<feature type="transmembrane region" description="Helical" evidence="9">
    <location>
        <begin position="254"/>
        <end position="271"/>
    </location>
</feature>
<feature type="transmembrane region" description="Helical" evidence="9">
    <location>
        <begin position="177"/>
        <end position="196"/>
    </location>
</feature>
<dbReference type="AlphaFoldDB" id="A0A0F9J7H4"/>
<feature type="transmembrane region" description="Helical" evidence="9">
    <location>
        <begin position="60"/>
        <end position="80"/>
    </location>
</feature>
<evidence type="ECO:0000256" key="5">
    <source>
        <dbReference type="ARBA" id="ARBA00022970"/>
    </source>
</evidence>
<feature type="transmembrane region" description="Helical" evidence="9">
    <location>
        <begin position="117"/>
        <end position="140"/>
    </location>
</feature>
<gene>
    <name evidence="10" type="ORF">LCGC14_1791060</name>
</gene>
<feature type="transmembrane region" description="Helical" evidence="9">
    <location>
        <begin position="307"/>
        <end position="327"/>
    </location>
</feature>
<keyword evidence="2" id="KW-0813">Transport</keyword>
<keyword evidence="6 9" id="KW-1133">Transmembrane helix</keyword>
<comment type="subcellular location">
    <subcellularLocation>
        <location evidence="1">Cell membrane</location>
        <topology evidence="1">Multi-pass membrane protein</topology>
    </subcellularLocation>
</comment>
<evidence type="ECO:0000256" key="1">
    <source>
        <dbReference type="ARBA" id="ARBA00004651"/>
    </source>
</evidence>
<evidence type="ECO:0000256" key="8">
    <source>
        <dbReference type="ARBA" id="ARBA00037998"/>
    </source>
</evidence>